<evidence type="ECO:0000256" key="4">
    <source>
        <dbReference type="ARBA" id="ARBA00022553"/>
    </source>
</evidence>
<dbReference type="AlphaFoldDB" id="A0A853JDU3"/>
<dbReference type="InterPro" id="IPR050428">
    <property type="entry name" value="TCS_sensor_his_kinase"/>
</dbReference>
<evidence type="ECO:0000256" key="6">
    <source>
        <dbReference type="ARBA" id="ARBA00022692"/>
    </source>
</evidence>
<dbReference type="InterPro" id="IPR004358">
    <property type="entry name" value="Sig_transdc_His_kin-like_C"/>
</dbReference>
<evidence type="ECO:0000259" key="11">
    <source>
        <dbReference type="PROSITE" id="PS50109"/>
    </source>
</evidence>
<keyword evidence="7 12" id="KW-0418">Kinase</keyword>
<sequence>MPQGLPRKLRYAFLVQAALASLVIVVGITVACALALEILINARLDAQAEEFWAARAADPDFLPPRTSTSELHFVPAGTAAALPEALRRLPPGHHQLPGFDRNVLVQDSRAGRLYVDMSFAHAKRILWGGALALMLAGMLALYLVTWLTYRTSRRLIAPVSWLAGEVAHWEPGAGAAGALAPERIPGDVGSEVRQLSGALADLSQRVQAFVQRERDFTRDASHELRTPLTVIRVATDMLLAEPGLPSRAQRSLQRIQRAGRDMEAVIDAFLILAREAQVAPESVELDVREVVLEEVEKVRPLLAGKPVDLRVTGTANPRLRAPPRVLGVMLGNLLSNACVFTEAGGVEVEIAADRLVVSDTGIGMTSETLARAYDPFYRADQFAAGKGMGLSIVRRLGERFGWPVSLESAPGRGTVAVIRFG</sequence>
<evidence type="ECO:0000256" key="2">
    <source>
        <dbReference type="ARBA" id="ARBA00004370"/>
    </source>
</evidence>
<dbReference type="PROSITE" id="PS51257">
    <property type="entry name" value="PROKAR_LIPOPROTEIN"/>
    <property type="match status" value="1"/>
</dbReference>
<dbReference type="Pfam" id="PF02518">
    <property type="entry name" value="HATPase_c"/>
    <property type="match status" value="1"/>
</dbReference>
<accession>A0A853JDU3</accession>
<comment type="subcellular location">
    <subcellularLocation>
        <location evidence="2">Membrane</location>
    </subcellularLocation>
</comment>
<evidence type="ECO:0000256" key="3">
    <source>
        <dbReference type="ARBA" id="ARBA00012438"/>
    </source>
</evidence>
<evidence type="ECO:0000313" key="13">
    <source>
        <dbReference type="Proteomes" id="UP000578091"/>
    </source>
</evidence>
<dbReference type="EC" id="2.7.13.3" evidence="3"/>
<dbReference type="CDD" id="cd00082">
    <property type="entry name" value="HisKA"/>
    <property type="match status" value="1"/>
</dbReference>
<keyword evidence="9 10" id="KW-0472">Membrane</keyword>
<dbReference type="PRINTS" id="PR00344">
    <property type="entry name" value="BCTRLSENSOR"/>
</dbReference>
<dbReference type="Proteomes" id="UP000578091">
    <property type="component" value="Unassembled WGS sequence"/>
</dbReference>
<evidence type="ECO:0000256" key="1">
    <source>
        <dbReference type="ARBA" id="ARBA00000085"/>
    </source>
</evidence>
<comment type="catalytic activity">
    <reaction evidence="1">
        <text>ATP + protein L-histidine = ADP + protein N-phospho-L-histidine.</text>
        <dbReference type="EC" id="2.7.13.3"/>
    </reaction>
</comment>
<comment type="caution">
    <text evidence="12">The sequence shown here is derived from an EMBL/GenBank/DDBJ whole genome shotgun (WGS) entry which is preliminary data.</text>
</comment>
<dbReference type="InterPro" id="IPR003661">
    <property type="entry name" value="HisK_dim/P_dom"/>
</dbReference>
<dbReference type="InterPro" id="IPR036097">
    <property type="entry name" value="HisK_dim/P_sf"/>
</dbReference>
<dbReference type="InterPro" id="IPR005467">
    <property type="entry name" value="His_kinase_dom"/>
</dbReference>
<dbReference type="PROSITE" id="PS50109">
    <property type="entry name" value="HIS_KIN"/>
    <property type="match status" value="1"/>
</dbReference>
<dbReference type="GO" id="GO:0005886">
    <property type="term" value="C:plasma membrane"/>
    <property type="evidence" value="ECO:0007669"/>
    <property type="project" value="TreeGrafter"/>
</dbReference>
<dbReference type="Pfam" id="PF00512">
    <property type="entry name" value="HisKA"/>
    <property type="match status" value="1"/>
</dbReference>
<dbReference type="PANTHER" id="PTHR45436">
    <property type="entry name" value="SENSOR HISTIDINE KINASE YKOH"/>
    <property type="match status" value="1"/>
</dbReference>
<dbReference type="InterPro" id="IPR036890">
    <property type="entry name" value="HATPase_C_sf"/>
</dbReference>
<gene>
    <name evidence="12" type="ORF">H0E84_10055</name>
</gene>
<dbReference type="Gene3D" id="1.10.287.130">
    <property type="match status" value="1"/>
</dbReference>
<evidence type="ECO:0000256" key="10">
    <source>
        <dbReference type="SAM" id="Phobius"/>
    </source>
</evidence>
<keyword evidence="6 10" id="KW-0812">Transmembrane</keyword>
<dbReference type="InterPro" id="IPR003594">
    <property type="entry name" value="HATPase_dom"/>
</dbReference>
<dbReference type="SMART" id="SM00387">
    <property type="entry name" value="HATPase_c"/>
    <property type="match status" value="1"/>
</dbReference>
<dbReference type="SUPFAM" id="SSF55874">
    <property type="entry name" value="ATPase domain of HSP90 chaperone/DNA topoisomerase II/histidine kinase"/>
    <property type="match status" value="1"/>
</dbReference>
<organism evidence="12 13">
    <name type="scientific">Luteimonas salinisoli</name>
    <dbReference type="NCBI Taxonomy" id="2752307"/>
    <lineage>
        <taxon>Bacteria</taxon>
        <taxon>Pseudomonadati</taxon>
        <taxon>Pseudomonadota</taxon>
        <taxon>Gammaproteobacteria</taxon>
        <taxon>Lysobacterales</taxon>
        <taxon>Lysobacteraceae</taxon>
        <taxon>Luteimonas</taxon>
    </lineage>
</organism>
<name>A0A853JDU3_9GAMM</name>
<dbReference type="RefSeq" id="WP_180678514.1">
    <property type="nucleotide sequence ID" value="NZ_JACCKA010000060.1"/>
</dbReference>
<evidence type="ECO:0000313" key="12">
    <source>
        <dbReference type="EMBL" id="NZA26730.1"/>
    </source>
</evidence>
<evidence type="ECO:0000256" key="9">
    <source>
        <dbReference type="ARBA" id="ARBA00023136"/>
    </source>
</evidence>
<dbReference type="GO" id="GO:0000155">
    <property type="term" value="F:phosphorelay sensor kinase activity"/>
    <property type="evidence" value="ECO:0007669"/>
    <property type="project" value="InterPro"/>
</dbReference>
<dbReference type="PANTHER" id="PTHR45436:SF16">
    <property type="entry name" value="HISTIDINE KINASE"/>
    <property type="match status" value="1"/>
</dbReference>
<dbReference type="SMART" id="SM00388">
    <property type="entry name" value="HisKA"/>
    <property type="match status" value="1"/>
</dbReference>
<proteinExistence type="predicted"/>
<dbReference type="EMBL" id="JACCKA010000060">
    <property type="protein sequence ID" value="NZA26730.1"/>
    <property type="molecule type" value="Genomic_DNA"/>
</dbReference>
<keyword evidence="4" id="KW-0597">Phosphoprotein</keyword>
<reference evidence="12 13" key="1">
    <citation type="submission" date="2020-07" db="EMBL/GenBank/DDBJ databases">
        <title>Luteimonas sp. SJ-92.</title>
        <authorList>
            <person name="Huang X.-X."/>
            <person name="Xu L."/>
            <person name="Sun J.-Q."/>
        </authorList>
    </citation>
    <scope>NUCLEOTIDE SEQUENCE [LARGE SCALE GENOMIC DNA]</scope>
    <source>
        <strain evidence="12 13">SJ-92</strain>
    </source>
</reference>
<evidence type="ECO:0000256" key="5">
    <source>
        <dbReference type="ARBA" id="ARBA00022679"/>
    </source>
</evidence>
<keyword evidence="8 10" id="KW-1133">Transmembrane helix</keyword>
<dbReference type="SUPFAM" id="SSF47384">
    <property type="entry name" value="Homodimeric domain of signal transducing histidine kinase"/>
    <property type="match status" value="1"/>
</dbReference>
<evidence type="ECO:0000256" key="7">
    <source>
        <dbReference type="ARBA" id="ARBA00022777"/>
    </source>
</evidence>
<keyword evidence="13" id="KW-1185">Reference proteome</keyword>
<dbReference type="Gene3D" id="3.30.565.10">
    <property type="entry name" value="Histidine kinase-like ATPase, C-terminal domain"/>
    <property type="match status" value="1"/>
</dbReference>
<feature type="transmembrane region" description="Helical" evidence="10">
    <location>
        <begin position="12"/>
        <end position="36"/>
    </location>
</feature>
<evidence type="ECO:0000256" key="8">
    <source>
        <dbReference type="ARBA" id="ARBA00022989"/>
    </source>
</evidence>
<feature type="transmembrane region" description="Helical" evidence="10">
    <location>
        <begin position="125"/>
        <end position="144"/>
    </location>
</feature>
<feature type="domain" description="Histidine kinase" evidence="11">
    <location>
        <begin position="219"/>
        <end position="421"/>
    </location>
</feature>
<protein>
    <recommendedName>
        <fullName evidence="3">histidine kinase</fullName>
        <ecNumber evidence="3">2.7.13.3</ecNumber>
    </recommendedName>
</protein>
<keyword evidence="5" id="KW-0808">Transferase</keyword>